<name>A0ABX0K443_9PROT</name>
<sequence>MSDPVVKTTLDGDNLMPEHGIDPRQFASQNASAPIANQLSSANSSVSDPTVSSTPVKVITSPGAHFQMVFAEQGDITYDVTPDQSLDLTLTGGTSNMLQNLTLVLRQPSTAGFAVSLPPAHYQDGAPPAVNTNAGTATIISYLTDDGGKTIYGGL</sequence>
<evidence type="ECO:0000256" key="1">
    <source>
        <dbReference type="SAM" id="MobiDB-lite"/>
    </source>
</evidence>
<dbReference type="RefSeq" id="WP_173570405.1">
    <property type="nucleotide sequence ID" value="NZ_WOSY01000009.1"/>
</dbReference>
<evidence type="ECO:0000313" key="3">
    <source>
        <dbReference type="Proteomes" id="UP000631653"/>
    </source>
</evidence>
<evidence type="ECO:0000313" key="2">
    <source>
        <dbReference type="EMBL" id="NHN89088.1"/>
    </source>
</evidence>
<feature type="region of interest" description="Disordered" evidence="1">
    <location>
        <begin position="1"/>
        <end position="21"/>
    </location>
</feature>
<organism evidence="2 3">
    <name type="scientific">Acetobacter conturbans</name>
    <dbReference type="NCBI Taxonomy" id="1737472"/>
    <lineage>
        <taxon>Bacteria</taxon>
        <taxon>Pseudomonadati</taxon>
        <taxon>Pseudomonadota</taxon>
        <taxon>Alphaproteobacteria</taxon>
        <taxon>Acetobacterales</taxon>
        <taxon>Acetobacteraceae</taxon>
        <taxon>Acetobacter</taxon>
    </lineage>
</organism>
<comment type="caution">
    <text evidence="2">The sequence shown here is derived from an EMBL/GenBank/DDBJ whole genome shotgun (WGS) entry which is preliminary data.</text>
</comment>
<proteinExistence type="predicted"/>
<dbReference type="EMBL" id="WOSY01000009">
    <property type="protein sequence ID" value="NHN89088.1"/>
    <property type="molecule type" value="Genomic_DNA"/>
</dbReference>
<protein>
    <submittedName>
        <fullName evidence="2">Uncharacterized protein</fullName>
    </submittedName>
</protein>
<keyword evidence="3" id="KW-1185">Reference proteome</keyword>
<gene>
    <name evidence="2" type="ORF">GOB81_10650</name>
</gene>
<accession>A0ABX0K443</accession>
<reference evidence="2 3" key="1">
    <citation type="journal article" date="2020" name="Int. J. Syst. Evol. Microbiol.">
        <title>Novel acetic acid bacteria from cider fermentations: Acetobacter conturbans sp. nov. and Acetobacter fallax sp. nov.</title>
        <authorList>
            <person name="Sombolestani A.S."/>
            <person name="Cleenwerck I."/>
            <person name="Cnockaert M."/>
            <person name="Borremans W."/>
            <person name="Wieme A.D."/>
            <person name="De Vuyst L."/>
            <person name="Vandamme P."/>
        </authorList>
    </citation>
    <scope>NUCLEOTIDE SEQUENCE [LARGE SCALE GENOMIC DNA]</scope>
    <source>
        <strain evidence="2 3">LMG 1627</strain>
    </source>
</reference>
<dbReference type="Proteomes" id="UP000631653">
    <property type="component" value="Unassembled WGS sequence"/>
</dbReference>